<protein>
    <submittedName>
        <fullName evidence="1">Uncharacterized protein</fullName>
    </submittedName>
</protein>
<evidence type="ECO:0000313" key="1">
    <source>
        <dbReference type="EMBL" id="KAJ1357906.1"/>
    </source>
</evidence>
<proteinExistence type="predicted"/>
<dbReference type="AlphaFoldDB" id="A0AAD5MY82"/>
<evidence type="ECO:0000313" key="2">
    <source>
        <dbReference type="Proteomes" id="UP001196413"/>
    </source>
</evidence>
<name>A0AAD5MY82_PARTN</name>
<keyword evidence="2" id="KW-1185">Reference proteome</keyword>
<comment type="caution">
    <text evidence="1">The sequence shown here is derived from an EMBL/GenBank/DDBJ whole genome shotgun (WGS) entry which is preliminary data.</text>
</comment>
<reference evidence="1" key="1">
    <citation type="submission" date="2021-06" db="EMBL/GenBank/DDBJ databases">
        <title>Parelaphostrongylus tenuis whole genome reference sequence.</title>
        <authorList>
            <person name="Garwood T.J."/>
            <person name="Larsen P.A."/>
            <person name="Fountain-Jones N.M."/>
            <person name="Garbe J.R."/>
            <person name="Macchietto M.G."/>
            <person name="Kania S.A."/>
            <person name="Gerhold R.W."/>
            <person name="Richards J.E."/>
            <person name="Wolf T.M."/>
        </authorList>
    </citation>
    <scope>NUCLEOTIDE SEQUENCE</scope>
    <source>
        <strain evidence="1">MNPRO001-30</strain>
        <tissue evidence="1">Meninges</tissue>
    </source>
</reference>
<dbReference type="Proteomes" id="UP001196413">
    <property type="component" value="Unassembled WGS sequence"/>
</dbReference>
<gene>
    <name evidence="1" type="ORF">KIN20_016171</name>
</gene>
<accession>A0AAD5MY82</accession>
<sequence>MISIEIKLRECERLWNHFRNTHKNGLVVPLRTILLVQRAVVGYYRDGLSCESEGAVIDDDYVPGMLFDDHSDDGFDLAVDEPMF</sequence>
<organism evidence="1 2">
    <name type="scientific">Parelaphostrongylus tenuis</name>
    <name type="common">Meningeal worm</name>
    <dbReference type="NCBI Taxonomy" id="148309"/>
    <lineage>
        <taxon>Eukaryota</taxon>
        <taxon>Metazoa</taxon>
        <taxon>Ecdysozoa</taxon>
        <taxon>Nematoda</taxon>
        <taxon>Chromadorea</taxon>
        <taxon>Rhabditida</taxon>
        <taxon>Rhabditina</taxon>
        <taxon>Rhabditomorpha</taxon>
        <taxon>Strongyloidea</taxon>
        <taxon>Metastrongylidae</taxon>
        <taxon>Parelaphostrongylus</taxon>
    </lineage>
</organism>
<dbReference type="EMBL" id="JAHQIW010003253">
    <property type="protein sequence ID" value="KAJ1357906.1"/>
    <property type="molecule type" value="Genomic_DNA"/>
</dbReference>